<comment type="caution">
    <text evidence="1">The sequence shown here is derived from an EMBL/GenBank/DDBJ whole genome shotgun (WGS) entry which is preliminary data.</text>
</comment>
<sequence>MTRFGGLACSVVHLVRARGGGYLATGHFVENARFGTAQGEASTSTVPELVCHLTIRVLEVNPPTPSASQPLLAGTMSRLLRLFAPSSADQAPIQSSLPPPVQDCPDRAVFHIPTEVWFHICEALLPDDALVYEYPSPSADSTPTSVPYLQIPVLDYKAARRTLRSLAFASKYLRGAALGMLYRVVLLDSPEAAYCLLRTVEDTRHREAPIFCTRHLILAALWNWHLEDDDARKARPDIFINSLIHLMPNLRILSVSSYMSPDVERGLMSRKWVGTVAGFGGPMWFLWNWIRGMTTIRSVRKIHWDIRHICDDYSYFFPVTYSARFLTFFPELQTLIISDRRVHSNAAAIPSLPKLTFLAIDREVRPVCSSGDKSIVYSGRIDPLLPKWWIYTEDGLDLAVPIDENLNTINTVLASQFPALRHFYMDASWAMFALPARRPDTLDITGKLLARVTSVSIRFTPPDNFADANCWNPGTSWWKALPFLSHVAILVPFGYHWAPRIGTLPVTVARVSIVVDGVVPFPSSNDQYRESTAEKQLEETVSSLHVLWTPTLQVARFTNPEHVRWLRTYVQMYARGGTLSSLLKSSLCIEDHAGEPLAIISV</sequence>
<evidence type="ECO:0000313" key="1">
    <source>
        <dbReference type="EMBL" id="KAI0029806.1"/>
    </source>
</evidence>
<reference evidence="1" key="1">
    <citation type="submission" date="2021-02" db="EMBL/GenBank/DDBJ databases">
        <authorList>
            <consortium name="DOE Joint Genome Institute"/>
            <person name="Ahrendt S."/>
            <person name="Looney B.P."/>
            <person name="Miyauchi S."/>
            <person name="Morin E."/>
            <person name="Drula E."/>
            <person name="Courty P.E."/>
            <person name="Chicoki N."/>
            <person name="Fauchery L."/>
            <person name="Kohler A."/>
            <person name="Kuo A."/>
            <person name="Labutti K."/>
            <person name="Pangilinan J."/>
            <person name="Lipzen A."/>
            <person name="Riley R."/>
            <person name="Andreopoulos W."/>
            <person name="He G."/>
            <person name="Johnson J."/>
            <person name="Barry K.W."/>
            <person name="Grigoriev I.V."/>
            <person name="Nagy L."/>
            <person name="Hibbett D."/>
            <person name="Henrissat B."/>
            <person name="Matheny P.B."/>
            <person name="Labbe J."/>
            <person name="Martin F."/>
        </authorList>
    </citation>
    <scope>NUCLEOTIDE SEQUENCE</scope>
    <source>
        <strain evidence="1">EC-137</strain>
    </source>
</reference>
<evidence type="ECO:0000313" key="2">
    <source>
        <dbReference type="Proteomes" id="UP000814128"/>
    </source>
</evidence>
<organism evidence="1 2">
    <name type="scientific">Vararia minispora EC-137</name>
    <dbReference type="NCBI Taxonomy" id="1314806"/>
    <lineage>
        <taxon>Eukaryota</taxon>
        <taxon>Fungi</taxon>
        <taxon>Dikarya</taxon>
        <taxon>Basidiomycota</taxon>
        <taxon>Agaricomycotina</taxon>
        <taxon>Agaricomycetes</taxon>
        <taxon>Russulales</taxon>
        <taxon>Lachnocladiaceae</taxon>
        <taxon>Vararia</taxon>
    </lineage>
</organism>
<reference evidence="1" key="2">
    <citation type="journal article" date="2022" name="New Phytol.">
        <title>Evolutionary transition to the ectomycorrhizal habit in the genomes of a hyperdiverse lineage of mushroom-forming fungi.</title>
        <authorList>
            <person name="Looney B."/>
            <person name="Miyauchi S."/>
            <person name="Morin E."/>
            <person name="Drula E."/>
            <person name="Courty P.E."/>
            <person name="Kohler A."/>
            <person name="Kuo A."/>
            <person name="LaButti K."/>
            <person name="Pangilinan J."/>
            <person name="Lipzen A."/>
            <person name="Riley R."/>
            <person name="Andreopoulos W."/>
            <person name="He G."/>
            <person name="Johnson J."/>
            <person name="Nolan M."/>
            <person name="Tritt A."/>
            <person name="Barry K.W."/>
            <person name="Grigoriev I.V."/>
            <person name="Nagy L.G."/>
            <person name="Hibbett D."/>
            <person name="Henrissat B."/>
            <person name="Matheny P.B."/>
            <person name="Labbe J."/>
            <person name="Martin F.M."/>
        </authorList>
    </citation>
    <scope>NUCLEOTIDE SEQUENCE</scope>
    <source>
        <strain evidence="1">EC-137</strain>
    </source>
</reference>
<keyword evidence="2" id="KW-1185">Reference proteome</keyword>
<gene>
    <name evidence="1" type="ORF">K488DRAFT_72683</name>
</gene>
<dbReference type="Proteomes" id="UP000814128">
    <property type="component" value="Unassembled WGS sequence"/>
</dbReference>
<protein>
    <submittedName>
        <fullName evidence="1">Uncharacterized protein</fullName>
    </submittedName>
</protein>
<accession>A0ACB8QDX9</accession>
<dbReference type="EMBL" id="MU273655">
    <property type="protein sequence ID" value="KAI0029806.1"/>
    <property type="molecule type" value="Genomic_DNA"/>
</dbReference>
<name>A0ACB8QDX9_9AGAM</name>
<proteinExistence type="predicted"/>